<feature type="domain" description="Exportin-1/Importin-beta-like" evidence="10">
    <location>
        <begin position="100"/>
        <end position="270"/>
    </location>
</feature>
<gene>
    <name evidence="12" type="primary">KNAG0G00250</name>
    <name evidence="12" type="ordered locus">KNAG_0G00250</name>
</gene>
<keyword evidence="4 9" id="KW-0813">Transport</keyword>
<evidence type="ECO:0000256" key="9">
    <source>
        <dbReference type="RuleBase" id="RU366037"/>
    </source>
</evidence>
<dbReference type="EMBL" id="HE978320">
    <property type="protein sequence ID" value="CCK71083.1"/>
    <property type="molecule type" value="Genomic_DNA"/>
</dbReference>
<evidence type="ECO:0000256" key="8">
    <source>
        <dbReference type="ARBA" id="ARBA00023242"/>
    </source>
</evidence>
<evidence type="ECO:0000256" key="7">
    <source>
        <dbReference type="ARBA" id="ARBA00022884"/>
    </source>
</evidence>
<dbReference type="GO" id="GO:0005737">
    <property type="term" value="C:cytoplasm"/>
    <property type="evidence" value="ECO:0007669"/>
    <property type="project" value="UniProtKB-SubCell"/>
</dbReference>
<organism evidence="12 13">
    <name type="scientific">Huiozyma naganishii (strain ATCC MYA-139 / BCRC 22969 / CBS 8797 / KCTC 17520 / NBRC 10181 / NCYC 3082 / Yp74L-3)</name>
    <name type="common">Yeast</name>
    <name type="synonym">Kazachstania naganishii</name>
    <dbReference type="NCBI Taxonomy" id="1071383"/>
    <lineage>
        <taxon>Eukaryota</taxon>
        <taxon>Fungi</taxon>
        <taxon>Dikarya</taxon>
        <taxon>Ascomycota</taxon>
        <taxon>Saccharomycotina</taxon>
        <taxon>Saccharomycetes</taxon>
        <taxon>Saccharomycetales</taxon>
        <taxon>Saccharomycetaceae</taxon>
        <taxon>Huiozyma</taxon>
    </lineage>
</organism>
<reference evidence="12 13" key="1">
    <citation type="journal article" date="2011" name="Proc. Natl. Acad. Sci. U.S.A.">
        <title>Evolutionary erosion of yeast sex chromosomes by mating-type switching accidents.</title>
        <authorList>
            <person name="Gordon J.L."/>
            <person name="Armisen D."/>
            <person name="Proux-Wera E."/>
            <person name="Oheigeartaigh S.S."/>
            <person name="Byrne K.P."/>
            <person name="Wolfe K.H."/>
        </authorList>
    </citation>
    <scope>NUCLEOTIDE SEQUENCE [LARGE SCALE GENOMIC DNA]</scope>
    <source>
        <strain evidence="13">ATCC MYA-139 / BCRC 22969 / CBS 8797 / CCRC 22969 / KCTC 17520 / NBRC 10181 / NCYC 3082</strain>
    </source>
</reference>
<dbReference type="eggNOG" id="KOG2021">
    <property type="taxonomic scope" value="Eukaryota"/>
</dbReference>
<comment type="function">
    <text evidence="9">tRNA nucleus export receptor which facilitates tRNA translocation across the nuclear pore complex.</text>
</comment>
<dbReference type="SUPFAM" id="SSF48371">
    <property type="entry name" value="ARM repeat"/>
    <property type="match status" value="1"/>
</dbReference>
<evidence type="ECO:0000256" key="5">
    <source>
        <dbReference type="ARBA" id="ARBA00022490"/>
    </source>
</evidence>
<dbReference type="OrthoDB" id="26399at2759"/>
<dbReference type="RefSeq" id="XP_022465329.1">
    <property type="nucleotide sequence ID" value="XM_022608877.1"/>
</dbReference>
<comment type="similarity">
    <text evidence="2 9">Belongs to the exportin family.</text>
</comment>
<keyword evidence="8 9" id="KW-0539">Nucleus</keyword>
<protein>
    <recommendedName>
        <fullName evidence="3 9">Exportin-T</fullName>
    </recommendedName>
    <alternativeName>
        <fullName evidence="9">Exportin(tRNA)</fullName>
    </alternativeName>
    <alternativeName>
        <fullName evidence="9">tRNA exportin</fullName>
    </alternativeName>
</protein>
<name>J7RNG0_HUIN7</name>
<dbReference type="InterPro" id="IPR013598">
    <property type="entry name" value="Exportin-1/Importin-b-like"/>
</dbReference>
<comment type="subcellular location">
    <subcellularLocation>
        <location evidence="1 9">Cytoplasm</location>
    </subcellularLocation>
    <subcellularLocation>
        <location evidence="9">Nucleus</location>
    </subcellularLocation>
    <text evidence="9">Shuttles between the nucleus and the cytoplasm.</text>
</comment>
<evidence type="ECO:0000256" key="3">
    <source>
        <dbReference type="ARBA" id="ARBA00018928"/>
    </source>
</evidence>
<dbReference type="Gene3D" id="1.25.10.10">
    <property type="entry name" value="Leucine-rich Repeat Variant"/>
    <property type="match status" value="1"/>
</dbReference>
<keyword evidence="13" id="KW-1185">Reference proteome</keyword>
<dbReference type="GO" id="GO:0005643">
    <property type="term" value="C:nuclear pore"/>
    <property type="evidence" value="ECO:0007669"/>
    <property type="project" value="TreeGrafter"/>
</dbReference>
<dbReference type="InterPro" id="IPR011989">
    <property type="entry name" value="ARM-like"/>
</dbReference>
<keyword evidence="6 9" id="KW-0820">tRNA-binding</keyword>
<sequence length="1065" mass="120277">MLSRIREVIAIANSPQSDPATQKQALEYLDGIKQDPNAVEVFAALLTETDSDDLLKFVSLQALNDIVGINSTNSNIISFVKQTVLDLLRKKVESNVQDAEYLRNKIVDLLTKIFYNTYGEINGNQWDTFFQDIITLLNVEPLLESSTPGGYSPVGIDYFNRICLFINSEIADQTYVRSKATQVKNNSLKDTMRMQDINSLAVIWINTLKSVISTTQHSSELSEIAILTLSCIGSYILWIDVNLIINPECITIIYNFLDFPGTKIACSKCLVEIISKKMKPVEKFALLGLLNLTDKVYARDDDDIEITEQLARLASAVGVELSVIVEHCSDTMDTNPESLQLVTSADERILTQVAPLVLKFMVHEYDSVTQQCFTFIACYLSNMKKLFAVGGKPGSAVALASKQKPLDLQHTEFVNSLLRVIFIKMKIDESTDANDESQDEVDEFNETIRSKLKTFQESIAVINPAIYLESISTEICTRMGSTDWRDLELAIYQMHNLCESIRNNLFGVPKQDIASSQPSILMVKFFNELLNHSTLFQMDNSYIEVLFFELVVRHHNFLNGEKNEFTVLNIFCSEFGMFNKRGKVRMRTWYLFSRFLKITKPKFTVSVLTEIIRKITPLLDIKIDEINSDGIEEDTVFSNQMYLFEGIGILIGANADAQYSILDEVLIPMFTDLERCISSQVQSIEVVLQCHHILMAVGTLARGVQGGLVPENQVNNTLVNKKLIHQSLTERFANITEVVLVTFSYFNKHENIRDASRFTFSRLIPILNNDIVPFANKLIALFLESDLKIPEMNDFLGFIGQMVHVFHKEEGCFELFTNLVTPLVAKVHQIMELIDNEQTIGNASNGLATVNNHEHQHAKNIIVTDAFRDKILLKKAYFAFLQSFVTNSVTSLLLNPNNGNTLSIILLDLLSYTPGEVQESSTMKLSLNVLVNFIRIFGSGLCNDANDIHAKDIQKIEGLNAFLISKVVPLVFEIPFNAEYNFNVKEGSSRVIACDLSRLLRELYLQSGAGSDINSNPSLKYLSEIYLPQIQFPPQLNAELLEMLVTSDQKSFEKYYVSLIDRVMF</sequence>
<proteinExistence type="inferred from homology"/>
<dbReference type="GO" id="GO:0016363">
    <property type="term" value="C:nuclear matrix"/>
    <property type="evidence" value="ECO:0007669"/>
    <property type="project" value="TreeGrafter"/>
</dbReference>
<dbReference type="OMA" id="HEMFLFG"/>
<keyword evidence="5 9" id="KW-0963">Cytoplasm</keyword>
<evidence type="ECO:0000259" key="10">
    <source>
        <dbReference type="Pfam" id="PF08389"/>
    </source>
</evidence>
<dbReference type="AlphaFoldDB" id="J7RNG0"/>
<dbReference type="InterPro" id="IPR016024">
    <property type="entry name" value="ARM-type_fold"/>
</dbReference>
<dbReference type="Pfam" id="PF08389">
    <property type="entry name" value="Xpo1"/>
    <property type="match status" value="1"/>
</dbReference>
<dbReference type="GO" id="GO:0000049">
    <property type="term" value="F:tRNA binding"/>
    <property type="evidence" value="ECO:0007669"/>
    <property type="project" value="UniProtKB-UniRule"/>
</dbReference>
<dbReference type="PANTHER" id="PTHR15952:SF11">
    <property type="entry name" value="EXPORTIN-T"/>
    <property type="match status" value="1"/>
</dbReference>
<dbReference type="HOGENOM" id="CLU_004414_0_1_1"/>
<evidence type="ECO:0000256" key="1">
    <source>
        <dbReference type="ARBA" id="ARBA00004496"/>
    </source>
</evidence>
<dbReference type="GeneID" id="34526807"/>
<evidence type="ECO:0000256" key="6">
    <source>
        <dbReference type="ARBA" id="ARBA00022555"/>
    </source>
</evidence>
<dbReference type="PANTHER" id="PTHR15952">
    <property type="entry name" value="EXPORTIN-T/LOS1"/>
    <property type="match status" value="1"/>
</dbReference>
<evidence type="ECO:0000256" key="2">
    <source>
        <dbReference type="ARBA" id="ARBA00009466"/>
    </source>
</evidence>
<evidence type="ECO:0000259" key="11">
    <source>
        <dbReference type="Pfam" id="PF19282"/>
    </source>
</evidence>
<dbReference type="KEGG" id="kng:KNAG_0G00250"/>
<evidence type="ECO:0000313" key="12">
    <source>
        <dbReference type="EMBL" id="CCK71083.1"/>
    </source>
</evidence>
<dbReference type="InterPro" id="IPR040017">
    <property type="entry name" value="XPOT"/>
</dbReference>
<keyword evidence="7 9" id="KW-0694">RNA-binding</keyword>
<accession>J7RNG0</accession>
<dbReference type="InterPro" id="IPR045546">
    <property type="entry name" value="Exportin-T_C"/>
</dbReference>
<dbReference type="STRING" id="1071383.J7RNG0"/>
<feature type="domain" description="Exportin-T C-terminal" evidence="11">
    <location>
        <begin position="346"/>
        <end position="831"/>
    </location>
</feature>
<dbReference type="GO" id="GO:0031267">
    <property type="term" value="F:small GTPase binding"/>
    <property type="evidence" value="ECO:0007669"/>
    <property type="project" value="InterPro"/>
</dbReference>
<dbReference type="Pfam" id="PF19282">
    <property type="entry name" value="Exportin-T"/>
    <property type="match status" value="2"/>
</dbReference>
<evidence type="ECO:0000256" key="4">
    <source>
        <dbReference type="ARBA" id="ARBA00022448"/>
    </source>
</evidence>
<reference evidence="13" key="2">
    <citation type="submission" date="2012-08" db="EMBL/GenBank/DDBJ databases">
        <title>Genome sequence of Kazachstania naganishii.</title>
        <authorList>
            <person name="Gordon J.L."/>
            <person name="Armisen D."/>
            <person name="Proux-Wera E."/>
            <person name="OhEigeartaigh S.S."/>
            <person name="Byrne K.P."/>
            <person name="Wolfe K.H."/>
        </authorList>
    </citation>
    <scope>NUCLEOTIDE SEQUENCE [LARGE SCALE GENOMIC DNA]</scope>
    <source>
        <strain evidence="13">ATCC MYA-139 / BCRC 22969 / CBS 8797 / CCRC 22969 / KCTC 17520 / NBRC 10181 / NCYC 3082</strain>
    </source>
</reference>
<feature type="domain" description="Exportin-T C-terminal" evidence="11">
    <location>
        <begin position="864"/>
        <end position="1062"/>
    </location>
</feature>
<evidence type="ECO:0000313" key="13">
    <source>
        <dbReference type="Proteomes" id="UP000006310"/>
    </source>
</evidence>
<dbReference type="Proteomes" id="UP000006310">
    <property type="component" value="Chromosome 7"/>
</dbReference>
<dbReference type="GO" id="GO:0071528">
    <property type="term" value="P:tRNA re-export from nucleus"/>
    <property type="evidence" value="ECO:0007669"/>
    <property type="project" value="UniProtKB-UniRule"/>
</dbReference>